<dbReference type="PANTHER" id="PTHR10742">
    <property type="entry name" value="FLAVIN MONOAMINE OXIDASE"/>
    <property type="match status" value="1"/>
</dbReference>
<evidence type="ECO:0000256" key="4">
    <source>
        <dbReference type="ARBA" id="ARBA00017871"/>
    </source>
</evidence>
<evidence type="ECO:0000313" key="10">
    <source>
        <dbReference type="Proteomes" id="UP000238206"/>
    </source>
</evidence>
<feature type="compositionally biased region" description="Low complexity" evidence="7">
    <location>
        <begin position="22"/>
        <end position="37"/>
    </location>
</feature>
<dbReference type="Gene3D" id="3.50.50.60">
    <property type="entry name" value="FAD/NAD(P)-binding domain"/>
    <property type="match status" value="1"/>
</dbReference>
<evidence type="ECO:0000256" key="3">
    <source>
        <dbReference type="ARBA" id="ARBA00012535"/>
    </source>
</evidence>
<evidence type="ECO:0000256" key="5">
    <source>
        <dbReference type="ARBA" id="ARBA00023070"/>
    </source>
</evidence>
<dbReference type="EMBL" id="PUIQ01000013">
    <property type="protein sequence ID" value="PQP18655.1"/>
    <property type="molecule type" value="Genomic_DNA"/>
</dbReference>
<comment type="caution">
    <text evidence="9">The sequence shown here is derived from an EMBL/GenBank/DDBJ whole genome shotgun (WGS) entry which is preliminary data.</text>
</comment>
<sequence length="805" mass="88175">MESVNPHVHTSDSAEHATLERPASPSSPVGPSSSTLPEVTGVTRRSAIPTQGSPRASTTELEAATKRSRVDTPSGWPSSRVDTAAFSLGAESSKNRARPTREQLSSQGRDIPPLTPQSLGHYFSQAAGKWPSADNRAKLLEAMTTNLTTLSTLTSAPEIKQMRRELTLHWHALSEREKSDVLDTVGAGNKRLAGKPNVATWLEHTAAHMPTADAERLLAACGAPARTALEESFGRTATDETHRGTVRARDADMRMTLPLDHMYDYKGFYWDNGRKVGTLPKDVAEKLRVCVIGAGPAGIMAADSLNRIGVTSTVLEAEDHIGGRLATHRRQLEDGTQSPTATHPGGMRFHTTHGNFYWSFAEHYELRHIDFTNPSQVGALLLLEDSVRKVEPGKEPANPVSRQVRSDFLKAMGSLTQPIRDARDAGDTAKFRELCEAAKNRFDPFTFKEGVEHLLKENGIHWDDKHWETFGADGIGVGGYKGYFNTGFLEEMRFLVDERLENHQLLVDGADEPLKRVIADTDGLPPGRKSLADQGAIRLNAPATDVEKTTNEKTGKDEYRVSWQENGETKSETYDEVFFAASPKIATQLGLTKQGEGSLVPAELAVALDSVNIVGATKMTMTVPADEFHPEELPKNLQSTAEFQQLYLHAPPKEGANAVIYLSYTLGDNAKKVEGKTKKEQIENLLGTLRESAKRAEPEDGRKLLNLANLIDKHWEARSHYTHWTEVPTQGGAFKMDAPNDLDNTRTLYANTLKSSGLHFINEKVTAEAGFASGPFAAAINAVQSMVKHRGGTLPKNPPLDQQIL</sequence>
<comment type="pathway">
    <text evidence="1">Plant hormone metabolism; auxin biosynthesis.</text>
</comment>
<dbReference type="Gene3D" id="1.10.405.40">
    <property type="match status" value="1"/>
</dbReference>
<dbReference type="AlphaFoldDB" id="A0A2S8IVB4"/>
<feature type="compositionally biased region" description="Polar residues" evidence="7">
    <location>
        <begin position="48"/>
        <end position="60"/>
    </location>
</feature>
<feature type="domain" description="Amine oxidase" evidence="8">
    <location>
        <begin position="297"/>
        <end position="783"/>
    </location>
</feature>
<comment type="similarity">
    <text evidence="2">Belongs to the tryptophan 2-monooxygenase family.</text>
</comment>
<evidence type="ECO:0000256" key="2">
    <source>
        <dbReference type="ARBA" id="ARBA00005833"/>
    </source>
</evidence>
<dbReference type="SUPFAM" id="SSF51905">
    <property type="entry name" value="FAD/NAD(P)-binding domain"/>
    <property type="match status" value="1"/>
</dbReference>
<evidence type="ECO:0000256" key="1">
    <source>
        <dbReference type="ARBA" id="ARBA00004814"/>
    </source>
</evidence>
<protein>
    <recommendedName>
        <fullName evidence="4">Tryptophan 2-monooxygenase</fullName>
        <ecNumber evidence="3">1.13.12.3</ecNumber>
    </recommendedName>
</protein>
<evidence type="ECO:0000259" key="8">
    <source>
        <dbReference type="Pfam" id="PF01593"/>
    </source>
</evidence>
<gene>
    <name evidence="9" type="ORF">C5615_12480</name>
</gene>
<dbReference type="GO" id="GO:0050361">
    <property type="term" value="F:tryptophan 2-monooxygenase activity"/>
    <property type="evidence" value="ECO:0007669"/>
    <property type="project" value="UniProtKB-EC"/>
</dbReference>
<dbReference type="RefSeq" id="WP_105390824.1">
    <property type="nucleotide sequence ID" value="NZ_PUIQ01000013.1"/>
</dbReference>
<name>A0A2S8IVB4_BURCE</name>
<dbReference type="Proteomes" id="UP000238206">
    <property type="component" value="Unassembled WGS sequence"/>
</dbReference>
<feature type="compositionally biased region" description="Basic and acidic residues" evidence="7">
    <location>
        <begin position="9"/>
        <end position="19"/>
    </location>
</feature>
<comment type="catalytic activity">
    <reaction evidence="6">
        <text>L-tryptophan + O2 = indole-3-acetamide + CO2 + H2O</text>
        <dbReference type="Rhea" id="RHEA:16165"/>
        <dbReference type="ChEBI" id="CHEBI:15377"/>
        <dbReference type="ChEBI" id="CHEBI:15379"/>
        <dbReference type="ChEBI" id="CHEBI:16031"/>
        <dbReference type="ChEBI" id="CHEBI:16526"/>
        <dbReference type="ChEBI" id="CHEBI:57912"/>
        <dbReference type="EC" id="1.13.12.3"/>
    </reaction>
</comment>
<evidence type="ECO:0000256" key="6">
    <source>
        <dbReference type="ARBA" id="ARBA00047321"/>
    </source>
</evidence>
<dbReference type="EC" id="1.13.12.3" evidence="3"/>
<accession>A0A2S8IVB4</accession>
<dbReference type="InterPro" id="IPR036188">
    <property type="entry name" value="FAD/NAD-bd_sf"/>
</dbReference>
<dbReference type="InterPro" id="IPR050281">
    <property type="entry name" value="Flavin_monoamine_oxidase"/>
</dbReference>
<dbReference type="PANTHER" id="PTHR10742:SF410">
    <property type="entry name" value="LYSINE-SPECIFIC HISTONE DEMETHYLASE 2"/>
    <property type="match status" value="1"/>
</dbReference>
<dbReference type="InterPro" id="IPR002937">
    <property type="entry name" value="Amino_oxidase"/>
</dbReference>
<reference evidence="9 10" key="1">
    <citation type="submission" date="2018-02" db="EMBL/GenBank/DDBJ databases">
        <title>Draft genome sequencing of Burkholderia cepacia Y14-15.</title>
        <authorList>
            <person name="Zheng B.-X."/>
        </authorList>
    </citation>
    <scope>NUCLEOTIDE SEQUENCE [LARGE SCALE GENOMIC DNA]</scope>
    <source>
        <strain evidence="9 10">Y14-15</strain>
    </source>
</reference>
<evidence type="ECO:0000313" key="9">
    <source>
        <dbReference type="EMBL" id="PQP18655.1"/>
    </source>
</evidence>
<dbReference type="Gene3D" id="3.90.660.10">
    <property type="match status" value="1"/>
</dbReference>
<organism evidence="9 10">
    <name type="scientific">Burkholderia cepacia</name>
    <name type="common">Pseudomonas cepacia</name>
    <dbReference type="NCBI Taxonomy" id="292"/>
    <lineage>
        <taxon>Bacteria</taxon>
        <taxon>Pseudomonadati</taxon>
        <taxon>Pseudomonadota</taxon>
        <taxon>Betaproteobacteria</taxon>
        <taxon>Burkholderiales</taxon>
        <taxon>Burkholderiaceae</taxon>
        <taxon>Burkholderia</taxon>
        <taxon>Burkholderia cepacia complex</taxon>
    </lineage>
</organism>
<dbReference type="Pfam" id="PF01593">
    <property type="entry name" value="Amino_oxidase"/>
    <property type="match status" value="1"/>
</dbReference>
<keyword evidence="5" id="KW-0073">Auxin biosynthesis</keyword>
<proteinExistence type="inferred from homology"/>
<feature type="region of interest" description="Disordered" evidence="7">
    <location>
        <begin position="1"/>
        <end position="118"/>
    </location>
</feature>
<dbReference type="GO" id="GO:0009851">
    <property type="term" value="P:auxin biosynthetic process"/>
    <property type="evidence" value="ECO:0007669"/>
    <property type="project" value="UniProtKB-KW"/>
</dbReference>
<evidence type="ECO:0000256" key="7">
    <source>
        <dbReference type="SAM" id="MobiDB-lite"/>
    </source>
</evidence>